<sequence>MHKKLIQLFLIFSLALSGHSQELLFVKKDRNLYDRREAQISATDFKLFEFDNHKILEIFKSAPACEFWEKCSFKYLSIPAPDGGIYTFKIAQSGVMPAAMMEEFQTIRAIRGYYISGDTSLYLKAEIGPRGFTAMVTGHPEGSWFIDPVYRNKPELAICYFKKHFFTDKQALCHFTGATLRDDLNPEHRTENIGNNVVVVEKIRREYRLAVTTTGEYSQFHGGTIPSVMNAIITTINRVNSVYERDISIRLVLVPNNSTLIFLDPATDPFQNNNSNQLLTTNPNVINNAIGSNAYDIGHNFSTGGGGLAALGCVCLSNKAQGVTGSSAPVGDPFDIDYVAHEIGHQFGANHTQNNSCQRNGPTAWEPGSASTIMGYAGICPPNLQNNSDDYFHIGSIGEMYNFAILGIGNSCANRITTPNSAPVVDSVVLPNSSIPKETPFRLIGYASDPESDPITYTWEQFDTGPSGAPNNPSGNAPIFRSFQPVSHGTRFFPRYPSILTGVNVVGEILPTYGRNLRFRLTVRDGSAVSYRQVQLSVDGNAGPFVITYPNQGAAMKSGVISRITWNVANTDAGNINCKEVDIFLSTNNGSTWEHYLGRRPNTGEALVIFPPNISASAARLRIDGVDQIFFTVSRFFNISPAVLTTEELAVATLKASIYPNPSTAERECTIYFEKAIHGKTTIAITSLDGKIVYQDSLLLDAGIQRIPLMVKGISKGTYILRITSYEGAQSLKWVIQ</sequence>
<evidence type="ECO:0000313" key="3">
    <source>
        <dbReference type="EMBL" id="RCX02304.1"/>
    </source>
</evidence>
<dbReference type="Pfam" id="PF18962">
    <property type="entry name" value="Por_Secre_tail"/>
    <property type="match status" value="1"/>
</dbReference>
<proteinExistence type="predicted"/>
<evidence type="ECO:0000259" key="2">
    <source>
        <dbReference type="Pfam" id="PF18962"/>
    </source>
</evidence>
<dbReference type="GO" id="GO:0008237">
    <property type="term" value="F:metallopeptidase activity"/>
    <property type="evidence" value="ECO:0007669"/>
    <property type="project" value="InterPro"/>
</dbReference>
<name>A0A369A4C5_9FLAO</name>
<gene>
    <name evidence="3" type="ORF">DES35_10463</name>
</gene>
<dbReference type="InterPro" id="IPR024079">
    <property type="entry name" value="MetalloPept_cat_dom_sf"/>
</dbReference>
<dbReference type="NCBIfam" id="TIGR04183">
    <property type="entry name" value="Por_Secre_tail"/>
    <property type="match status" value="1"/>
</dbReference>
<keyword evidence="1" id="KW-0732">Signal</keyword>
<evidence type="ECO:0000256" key="1">
    <source>
        <dbReference type="ARBA" id="ARBA00022729"/>
    </source>
</evidence>
<reference evidence="3 4" key="1">
    <citation type="submission" date="2018-07" db="EMBL/GenBank/DDBJ databases">
        <title>Genomic Encyclopedia of Type Strains, Phase IV (KMG-IV): sequencing the most valuable type-strain genomes for metagenomic binning, comparative biology and taxonomic classification.</title>
        <authorList>
            <person name="Goeker M."/>
        </authorList>
    </citation>
    <scope>NUCLEOTIDE SEQUENCE [LARGE SCALE GENOMIC DNA]</scope>
    <source>
        <strain evidence="3 4">DSM 21410</strain>
    </source>
</reference>
<keyword evidence="4" id="KW-1185">Reference proteome</keyword>
<comment type="caution">
    <text evidence="3">The sequence shown here is derived from an EMBL/GenBank/DDBJ whole genome shotgun (WGS) entry which is preliminary data.</text>
</comment>
<dbReference type="Pfam" id="PF13583">
    <property type="entry name" value="Reprolysin_4"/>
    <property type="match status" value="1"/>
</dbReference>
<feature type="domain" description="Secretion system C-terminal sorting" evidence="2">
    <location>
        <begin position="658"/>
        <end position="736"/>
    </location>
</feature>
<dbReference type="Proteomes" id="UP000253517">
    <property type="component" value="Unassembled WGS sequence"/>
</dbReference>
<dbReference type="Gene3D" id="3.40.390.10">
    <property type="entry name" value="Collagenase (Catalytic Domain)"/>
    <property type="match status" value="1"/>
</dbReference>
<accession>A0A369A4C5</accession>
<protein>
    <submittedName>
        <fullName evidence="3">Putative secreted protein (Por secretion system target)</fullName>
    </submittedName>
</protein>
<evidence type="ECO:0000313" key="4">
    <source>
        <dbReference type="Proteomes" id="UP000253517"/>
    </source>
</evidence>
<dbReference type="SUPFAM" id="SSF55486">
    <property type="entry name" value="Metalloproteases ('zincins'), catalytic domain"/>
    <property type="match status" value="1"/>
</dbReference>
<dbReference type="InterPro" id="IPR026444">
    <property type="entry name" value="Secre_tail"/>
</dbReference>
<organism evidence="3 4">
    <name type="scientific">Schleiferia thermophila</name>
    <dbReference type="NCBI Taxonomy" id="884107"/>
    <lineage>
        <taxon>Bacteria</taxon>
        <taxon>Pseudomonadati</taxon>
        <taxon>Bacteroidota</taxon>
        <taxon>Flavobacteriia</taxon>
        <taxon>Flavobacteriales</taxon>
        <taxon>Schleiferiaceae</taxon>
        <taxon>Schleiferia</taxon>
    </lineage>
</organism>
<dbReference type="AlphaFoldDB" id="A0A369A4C5"/>
<dbReference type="EMBL" id="QPJS01000004">
    <property type="protein sequence ID" value="RCX02304.1"/>
    <property type="molecule type" value="Genomic_DNA"/>
</dbReference>
<dbReference type="RefSeq" id="WP_114366401.1">
    <property type="nucleotide sequence ID" value="NZ_BHZF01000006.1"/>
</dbReference>